<reference evidence="1 2" key="1">
    <citation type="journal article" date="2020" name="Genomics">
        <title>Complete, high-quality genomes from long-read metagenomic sequencing of two wolf lichen thalli reveals enigmatic genome architecture.</title>
        <authorList>
            <person name="McKenzie S.K."/>
            <person name="Walston R.F."/>
            <person name="Allen J.L."/>
        </authorList>
    </citation>
    <scope>NUCLEOTIDE SEQUENCE [LARGE SCALE GENOMIC DNA]</scope>
    <source>
        <strain evidence="1">WasteWater1</strain>
    </source>
</reference>
<dbReference type="EMBL" id="JACCJB010000012">
    <property type="protein sequence ID" value="KAF6222417.1"/>
    <property type="molecule type" value="Genomic_DNA"/>
</dbReference>
<dbReference type="Proteomes" id="UP000593566">
    <property type="component" value="Unassembled WGS sequence"/>
</dbReference>
<organism evidence="1 2">
    <name type="scientific">Letharia lupina</name>
    <dbReference type="NCBI Taxonomy" id="560253"/>
    <lineage>
        <taxon>Eukaryota</taxon>
        <taxon>Fungi</taxon>
        <taxon>Dikarya</taxon>
        <taxon>Ascomycota</taxon>
        <taxon>Pezizomycotina</taxon>
        <taxon>Lecanoromycetes</taxon>
        <taxon>OSLEUM clade</taxon>
        <taxon>Lecanoromycetidae</taxon>
        <taxon>Lecanorales</taxon>
        <taxon>Lecanorineae</taxon>
        <taxon>Parmeliaceae</taxon>
        <taxon>Letharia</taxon>
    </lineage>
</organism>
<dbReference type="Pfam" id="PF12224">
    <property type="entry name" value="Amidoligase_2"/>
    <property type="match status" value="1"/>
</dbReference>
<dbReference type="PANTHER" id="PTHR36847">
    <property type="entry name" value="AMIDOLIGASE ENZYME"/>
    <property type="match status" value="1"/>
</dbReference>
<sequence>MPGISCRIGVEIEVYAREKGSDRPEPQPLGPERIKAFADTLVQFYNEKSGKALLRADFEHESHPGHHDSHTSSGHWTVTTDDAIGSPDLLADDDSVWGYPLEFVSPIFNFYPDSAWREGVEDHWNTILLYGEFHIDEDCATHVHVSPEAGKVWSSEQLKRVAQAVIYFDQAFKAIWAPSRREHDLTSSNKANNYKLKDLEFAECCKLIQECVDPDHLVSLMQPLERPGSGTTPLRSYAWNFMNTMKATTEEKEKIGTIEFRCAPGTLTAEHCLIWVEFGASFVQAAAQYGTQDRLEKEYDSTAESLKKFILKAREEEEVKETDRLDTLFYGLPESRAEGKGPDKDIKMRQVFDARIKELGA</sequence>
<name>A0A8H6CF79_9LECA</name>
<protein>
    <submittedName>
        <fullName evidence="1">Uncharacterized protein</fullName>
    </submittedName>
</protein>
<dbReference type="AlphaFoldDB" id="A0A8H6CF79"/>
<dbReference type="PANTHER" id="PTHR36847:SF1">
    <property type="entry name" value="AMIDOLIGASE ENZYME"/>
    <property type="match status" value="1"/>
</dbReference>
<dbReference type="InterPro" id="IPR022025">
    <property type="entry name" value="Amidoligase_2"/>
</dbReference>
<evidence type="ECO:0000313" key="2">
    <source>
        <dbReference type="Proteomes" id="UP000593566"/>
    </source>
</evidence>
<keyword evidence="2" id="KW-1185">Reference proteome</keyword>
<accession>A0A8H6CF79</accession>
<gene>
    <name evidence="1" type="ORF">HO133_001503</name>
</gene>
<evidence type="ECO:0000313" key="1">
    <source>
        <dbReference type="EMBL" id="KAF6222417.1"/>
    </source>
</evidence>
<dbReference type="GeneID" id="59329919"/>
<comment type="caution">
    <text evidence="1">The sequence shown here is derived from an EMBL/GenBank/DDBJ whole genome shotgun (WGS) entry which is preliminary data.</text>
</comment>
<dbReference type="RefSeq" id="XP_037151852.1">
    <property type="nucleotide sequence ID" value="XM_037292433.1"/>
</dbReference>
<proteinExistence type="predicted"/>